<protein>
    <submittedName>
        <fullName evidence="2">Uncharacterized protein</fullName>
    </submittedName>
</protein>
<keyword evidence="1" id="KW-0472">Membrane</keyword>
<dbReference type="AlphaFoldDB" id="A0A836G2E3"/>
<comment type="caution">
    <text evidence="2">The sequence shown here is derived from an EMBL/GenBank/DDBJ whole genome shotgun (WGS) entry which is preliminary data.</text>
</comment>
<dbReference type="EMBL" id="JAFHLR010000035">
    <property type="protein sequence ID" value="KAG5466576.1"/>
    <property type="molecule type" value="Genomic_DNA"/>
</dbReference>
<keyword evidence="1" id="KW-1133">Transmembrane helix</keyword>
<dbReference type="Proteomes" id="UP000674143">
    <property type="component" value="Unassembled WGS sequence"/>
</dbReference>
<name>A0A836G2E3_9TRYP</name>
<reference evidence="3" key="1">
    <citation type="journal article" date="2021" name="Microbiol. Resour. Announc.">
        <title>LGAAP: Leishmaniinae Genome Assembly and Annotation Pipeline.</title>
        <authorList>
            <person name="Almutairi H."/>
            <person name="Urbaniak M.D."/>
            <person name="Bates M.D."/>
            <person name="Jariyapan N."/>
            <person name="Kwakye-Nuako G."/>
            <person name="Thomaz-Soccol V."/>
            <person name="Al-Salem W.S."/>
            <person name="Dillon R.J."/>
            <person name="Bates P.A."/>
            <person name="Gatherer D."/>
        </authorList>
    </citation>
    <scope>NUCLEOTIDE SEQUENCE [LARGE SCALE GENOMIC DNA]</scope>
</reference>
<evidence type="ECO:0000313" key="2">
    <source>
        <dbReference type="EMBL" id="KAG5466576.1"/>
    </source>
</evidence>
<feature type="transmembrane region" description="Helical" evidence="1">
    <location>
        <begin position="12"/>
        <end position="32"/>
    </location>
</feature>
<keyword evidence="3" id="KW-1185">Reference proteome</keyword>
<dbReference type="SMR" id="A0A836G2E3"/>
<evidence type="ECO:0000256" key="1">
    <source>
        <dbReference type="SAM" id="Phobius"/>
    </source>
</evidence>
<evidence type="ECO:0000313" key="3">
    <source>
        <dbReference type="Proteomes" id="UP000674143"/>
    </source>
</evidence>
<dbReference type="KEGG" id="loi:92357709"/>
<dbReference type="GeneID" id="92357709"/>
<organism evidence="2 3">
    <name type="scientific">Leishmania orientalis</name>
    <dbReference type="NCBI Taxonomy" id="2249476"/>
    <lineage>
        <taxon>Eukaryota</taxon>
        <taxon>Discoba</taxon>
        <taxon>Euglenozoa</taxon>
        <taxon>Kinetoplastea</taxon>
        <taxon>Metakinetoplastina</taxon>
        <taxon>Trypanosomatida</taxon>
        <taxon>Trypanosomatidae</taxon>
        <taxon>Leishmaniinae</taxon>
        <taxon>Leishmania</taxon>
    </lineage>
</organism>
<sequence length="60" mass="6665">MPLPLDSSAALFVVALVIAHIAIVGGLFVLLWSQSPKKRVRVAMSVEERASIRRHVRKDE</sequence>
<gene>
    <name evidence="2" type="ORF">LSCM4_01728</name>
</gene>
<reference evidence="3" key="2">
    <citation type="journal article" date="2021" name="Sci. Data">
        <title>Chromosome-scale genome sequencing, assembly and annotation of six genomes from subfamily Leishmaniinae.</title>
        <authorList>
            <person name="Almutairi H."/>
            <person name="Urbaniak M.D."/>
            <person name="Bates M.D."/>
            <person name="Jariyapan N."/>
            <person name="Kwakye-Nuako G."/>
            <person name="Thomaz Soccol V."/>
            <person name="Al-Salem W.S."/>
            <person name="Dillon R.J."/>
            <person name="Bates P.A."/>
            <person name="Gatherer D."/>
        </authorList>
    </citation>
    <scope>NUCLEOTIDE SEQUENCE [LARGE SCALE GENOMIC DNA]</scope>
</reference>
<proteinExistence type="predicted"/>
<accession>A0A836G2E3</accession>
<dbReference type="RefSeq" id="XP_067059466.1">
    <property type="nucleotide sequence ID" value="XM_067203775.1"/>
</dbReference>
<keyword evidence="1" id="KW-0812">Transmembrane</keyword>